<accession>B1G6A7</accession>
<evidence type="ECO:0000256" key="1">
    <source>
        <dbReference type="SAM" id="MobiDB-lite"/>
    </source>
</evidence>
<dbReference type="EMBL" id="ABLD01000019">
    <property type="protein sequence ID" value="EDT08212.1"/>
    <property type="molecule type" value="Genomic_DNA"/>
</dbReference>
<gene>
    <name evidence="2" type="ORF">BgramDRAFT_4894</name>
</gene>
<dbReference type="Proteomes" id="UP000005045">
    <property type="component" value="Unassembled WGS sequence"/>
</dbReference>
<feature type="compositionally biased region" description="Low complexity" evidence="1">
    <location>
        <begin position="416"/>
        <end position="428"/>
    </location>
</feature>
<feature type="compositionally biased region" description="Low complexity" evidence="1">
    <location>
        <begin position="451"/>
        <end position="470"/>
    </location>
</feature>
<evidence type="ECO:0000313" key="3">
    <source>
        <dbReference type="Proteomes" id="UP000005045"/>
    </source>
</evidence>
<proteinExistence type="predicted"/>
<protein>
    <submittedName>
        <fullName evidence="2">Uncharacterized protein</fullName>
    </submittedName>
</protein>
<name>B1G6A7_PARG4</name>
<evidence type="ECO:0000313" key="2">
    <source>
        <dbReference type="EMBL" id="EDT08212.1"/>
    </source>
</evidence>
<dbReference type="AlphaFoldDB" id="B1G6A7"/>
<keyword evidence="3" id="KW-1185">Reference proteome</keyword>
<reference evidence="2 3" key="1">
    <citation type="submission" date="2008-03" db="EMBL/GenBank/DDBJ databases">
        <title>Sequencing of the draft genome and assembly of Burkholderia graminis C4D1M.</title>
        <authorList>
            <consortium name="US DOE Joint Genome Institute (JGI-PGF)"/>
            <person name="Copeland A."/>
            <person name="Lucas S."/>
            <person name="Lapidus A."/>
            <person name="Glavina del Rio T."/>
            <person name="Dalin E."/>
            <person name="Tice H."/>
            <person name="Bruce D."/>
            <person name="Goodwin L."/>
            <person name="Pitluck S."/>
            <person name="Larimer F."/>
            <person name="Land M.L."/>
            <person name="Hauser L."/>
            <person name="Tiedje J."/>
            <person name="Richardson P."/>
        </authorList>
    </citation>
    <scope>NUCLEOTIDE SEQUENCE [LARGE SCALE GENOMIC DNA]</scope>
    <source>
        <strain evidence="3">ATCC 700544 / DSM 17151 / LMG 18924 / NCIMB 13744 / C4D1M</strain>
    </source>
</reference>
<organism evidence="2 3">
    <name type="scientific">Paraburkholderia graminis (strain ATCC 700544 / DSM 17151 / LMG 18924 / NCIMB 13744 / C4D1M)</name>
    <dbReference type="NCBI Taxonomy" id="396598"/>
    <lineage>
        <taxon>Bacteria</taxon>
        <taxon>Pseudomonadati</taxon>
        <taxon>Pseudomonadota</taxon>
        <taxon>Betaproteobacteria</taxon>
        <taxon>Burkholderiales</taxon>
        <taxon>Burkholderiaceae</taxon>
        <taxon>Paraburkholderia</taxon>
    </lineage>
</organism>
<sequence length="487" mass="53050">MNYTSWPLRRMRIIEARGLAERPREFRAGSAIAMAPRVASRVGLRVAGLVSTLAFALLLPTPRAHAAAPNYSFAVIANTMQSPADEAPTQRLIDAIGRERDVSFIVYDGNLKGPKEACRDALYERRHAVLETSRPALFFIPGQHDWVDCASAEAGGFDPVERLDQLRQTLLGDANSMGQNPLSLTRESEVSRFRPYRENVRWQVGDTVFVGLNAPSPNNHYLTAGGRNGEFEDRVIANAFWLEHAGEFAKRRDARAIVVFIQGDPDAERYERPERFAWLRFGRNPRRDGFLEFKRSLVKLAQIFHGPVLVVHSDDEHASAGFAIDQPLRNDKGNLVTNLTRIALAPHDRLNQWIQIDADFGRKPPFRVTVREVPRHMPMPTTQPVLPRDEPAASMPAVPSLGPASDLPPLLPTPGQSQPDSQQLDQLPRIPADQGGGGYGPATSTPPGQRSAPGASSASGASGTSSASGAAGSGATGSQPHSVQRGP</sequence>
<comment type="caution">
    <text evidence="2">The sequence shown here is derived from an EMBL/GenBank/DDBJ whole genome shotgun (WGS) entry which is preliminary data.</text>
</comment>
<feature type="region of interest" description="Disordered" evidence="1">
    <location>
        <begin position="371"/>
        <end position="487"/>
    </location>
</feature>